<protein>
    <submittedName>
        <fullName evidence="2">1757_t:CDS:1</fullName>
    </submittedName>
</protein>
<accession>A0ABN7UV37</accession>
<dbReference type="Proteomes" id="UP000789901">
    <property type="component" value="Unassembled WGS sequence"/>
</dbReference>
<evidence type="ECO:0000313" key="3">
    <source>
        <dbReference type="Proteomes" id="UP000789901"/>
    </source>
</evidence>
<reference evidence="2 3" key="1">
    <citation type="submission" date="2021-06" db="EMBL/GenBank/DDBJ databases">
        <authorList>
            <person name="Kallberg Y."/>
            <person name="Tangrot J."/>
            <person name="Rosling A."/>
        </authorList>
    </citation>
    <scope>NUCLEOTIDE SEQUENCE [LARGE SCALE GENOMIC DNA]</scope>
    <source>
        <strain evidence="2 3">120-4 pot B 10/14</strain>
    </source>
</reference>
<feature type="region of interest" description="Disordered" evidence="1">
    <location>
        <begin position="20"/>
        <end position="41"/>
    </location>
</feature>
<feature type="compositionally biased region" description="Low complexity" evidence="1">
    <location>
        <begin position="20"/>
        <end position="33"/>
    </location>
</feature>
<comment type="caution">
    <text evidence="2">The sequence shown here is derived from an EMBL/GenBank/DDBJ whole genome shotgun (WGS) entry which is preliminary data.</text>
</comment>
<evidence type="ECO:0000256" key="1">
    <source>
        <dbReference type="SAM" id="MobiDB-lite"/>
    </source>
</evidence>
<evidence type="ECO:0000313" key="2">
    <source>
        <dbReference type="EMBL" id="CAG8682399.1"/>
    </source>
</evidence>
<gene>
    <name evidence="2" type="ORF">GMARGA_LOCUS11039</name>
</gene>
<organism evidence="2 3">
    <name type="scientific">Gigaspora margarita</name>
    <dbReference type="NCBI Taxonomy" id="4874"/>
    <lineage>
        <taxon>Eukaryota</taxon>
        <taxon>Fungi</taxon>
        <taxon>Fungi incertae sedis</taxon>
        <taxon>Mucoromycota</taxon>
        <taxon>Glomeromycotina</taxon>
        <taxon>Glomeromycetes</taxon>
        <taxon>Diversisporales</taxon>
        <taxon>Gigasporaceae</taxon>
        <taxon>Gigaspora</taxon>
    </lineage>
</organism>
<keyword evidence="3" id="KW-1185">Reference proteome</keyword>
<name>A0ABN7UV37_GIGMA</name>
<sequence>MELNKKFYLENQQLIIDSASSYYNPNKSNPNESNDQDIAKC</sequence>
<proteinExistence type="predicted"/>
<dbReference type="EMBL" id="CAJVQB010006353">
    <property type="protein sequence ID" value="CAG8682399.1"/>
    <property type="molecule type" value="Genomic_DNA"/>
</dbReference>